<evidence type="ECO:0000256" key="2">
    <source>
        <dbReference type="ARBA" id="ARBA00022741"/>
    </source>
</evidence>
<dbReference type="Pfam" id="PF05186">
    <property type="entry name" value="Dpy-30"/>
    <property type="match status" value="1"/>
</dbReference>
<sequence>MAAPPVMRVFINNIDSFSSGHIAEFLCERAPEAPDQEDLPEPAALQVVGTASERPHEDAPRALEVYNCPNREELLFKLMQCDVVIYNISQEGEQVEEAMWAVTALHGLIGSFSAPKMFILISTVMTWASSKPVDPDDPTLPYTDEIFWSRKAHLNFVRHIDLEKRVAKMGKTNRGMFSTYVVASGLQYGMGENLFHYFFKKAWLGQEPEVSIFGDGDNILPTIHIRDLARVIQHVIHHRPRPYYLLAVDGSNNSMEEIIKAVASTLGPGKIQKRPVEEALLVQDLSATDIDFLLVNLRMEAVFVRKLFSIRWHCELGLVENMDLVVEEYRQSRGLLPIRICVLGPPAAGKSSVSKVLCQHYKLHYITLRDTVSEAIGQLEDAVNNPNPETDESTMKDLLNSLKDSVENTKDVSENQLKVLKDKLMSNPCRNQGFVLDGFPHTYEQAKELFSAEEDDETSHSPSFKRIAPEFVFTLDASDNLLVDRVMNLPESVVQKHKYHQENFKKRLAAYRKVNADEETVLTFFTEMDIPSWRLEINSSKEDDNLLLIQKILQTVGPARSYSPSRQEVEEEERKKAEEMMKKEALEKAEKEKKEAEEEEAKRRAARLENWSRCLEAARRHKGEPLKAEALSYLKKEVMPTLVEALSECCRLQPPDPVDFVAEYLVKNNPTDKPA</sequence>
<protein>
    <submittedName>
        <fullName evidence="5">Uncharacterized protein</fullName>
    </submittedName>
</protein>
<evidence type="ECO:0000313" key="6">
    <source>
        <dbReference type="Proteomes" id="UP000283210"/>
    </source>
</evidence>
<dbReference type="AlphaFoldDB" id="A0A3S2MEC2"/>
<feature type="region of interest" description="Disordered" evidence="4">
    <location>
        <begin position="560"/>
        <end position="603"/>
    </location>
</feature>
<gene>
    <name evidence="5" type="ORF">OJAV_G00217060</name>
</gene>
<dbReference type="GO" id="GO:0006139">
    <property type="term" value="P:nucleobase-containing compound metabolic process"/>
    <property type="evidence" value="ECO:0007669"/>
    <property type="project" value="InterPro"/>
</dbReference>
<dbReference type="CDD" id="cd01428">
    <property type="entry name" value="ADK"/>
    <property type="match status" value="1"/>
</dbReference>
<organism evidence="5 6">
    <name type="scientific">Oryzias javanicus</name>
    <name type="common">Javanese ricefish</name>
    <name type="synonym">Aplocheilus javanicus</name>
    <dbReference type="NCBI Taxonomy" id="123683"/>
    <lineage>
        <taxon>Eukaryota</taxon>
        <taxon>Metazoa</taxon>
        <taxon>Chordata</taxon>
        <taxon>Craniata</taxon>
        <taxon>Vertebrata</taxon>
        <taxon>Euteleostomi</taxon>
        <taxon>Actinopterygii</taxon>
        <taxon>Neopterygii</taxon>
        <taxon>Teleostei</taxon>
        <taxon>Neoteleostei</taxon>
        <taxon>Acanthomorphata</taxon>
        <taxon>Ovalentaria</taxon>
        <taxon>Atherinomorphae</taxon>
        <taxon>Beloniformes</taxon>
        <taxon>Adrianichthyidae</taxon>
        <taxon>Oryziinae</taxon>
        <taxon>Oryzias</taxon>
    </lineage>
</organism>
<reference evidence="5 6" key="2">
    <citation type="submission" date="2019-01" db="EMBL/GenBank/DDBJ databases">
        <title>A chromosome length genome reference of the Java medaka (oryzias javanicus).</title>
        <authorList>
            <person name="Herpin A."/>
            <person name="Takehana Y."/>
            <person name="Naruse K."/>
            <person name="Ansai S."/>
            <person name="Kawaguchi M."/>
        </authorList>
    </citation>
    <scope>NUCLEOTIDE SEQUENCE [LARGE SCALE GENOMIC DNA]</scope>
    <source>
        <strain evidence="5">RS831</strain>
        <tissue evidence="5">Whole body</tissue>
    </source>
</reference>
<evidence type="ECO:0000256" key="1">
    <source>
        <dbReference type="ARBA" id="ARBA00022679"/>
    </source>
</evidence>
<dbReference type="Gene3D" id="3.40.50.720">
    <property type="entry name" value="NAD(P)-binding Rossmann-like Domain"/>
    <property type="match status" value="1"/>
</dbReference>
<proteinExistence type="predicted"/>
<dbReference type="Pfam" id="PF00406">
    <property type="entry name" value="ADK"/>
    <property type="match status" value="1"/>
</dbReference>
<keyword evidence="2" id="KW-0547">Nucleotide-binding</keyword>
<keyword evidence="6" id="KW-1185">Reference proteome</keyword>
<dbReference type="InterPro" id="IPR027417">
    <property type="entry name" value="P-loop_NTPase"/>
</dbReference>
<dbReference type="InterPro" id="IPR047499">
    <property type="entry name" value="DD_AK7"/>
</dbReference>
<dbReference type="InterPro" id="IPR000850">
    <property type="entry name" value="Adenylat/UMP-CMP_kin"/>
</dbReference>
<evidence type="ECO:0000256" key="3">
    <source>
        <dbReference type="ARBA" id="ARBA00022777"/>
    </source>
</evidence>
<dbReference type="SUPFAM" id="SSF51735">
    <property type="entry name" value="NAD(P)-binding Rossmann-fold domains"/>
    <property type="match status" value="1"/>
</dbReference>
<dbReference type="InterPro" id="IPR007858">
    <property type="entry name" value="Dpy-30_motif"/>
</dbReference>
<dbReference type="Proteomes" id="UP000283210">
    <property type="component" value="Chromosome 22"/>
</dbReference>
<name>A0A3S2MEC2_ORYJA</name>
<evidence type="ECO:0000313" key="5">
    <source>
        <dbReference type="EMBL" id="RVE57492.1"/>
    </source>
</evidence>
<dbReference type="Gene3D" id="1.20.890.10">
    <property type="entry name" value="cAMP-dependent protein kinase regulatory subunit, dimerization-anchoring domain"/>
    <property type="match status" value="1"/>
</dbReference>
<dbReference type="CDD" id="cd22967">
    <property type="entry name" value="DD_AK7"/>
    <property type="match status" value="1"/>
</dbReference>
<reference evidence="5 6" key="1">
    <citation type="submission" date="2018-11" db="EMBL/GenBank/DDBJ databases">
        <authorList>
            <person name="Lopez-Roques C."/>
            <person name="Donnadieu C."/>
            <person name="Bouchez O."/>
            <person name="Klopp C."/>
            <person name="Cabau C."/>
            <person name="Zahm M."/>
        </authorList>
    </citation>
    <scope>NUCLEOTIDE SEQUENCE [LARGE SCALE GENOMIC DNA]</scope>
    <source>
        <strain evidence="5">RS831</strain>
        <tissue evidence="5">Whole body</tissue>
    </source>
</reference>
<evidence type="ECO:0000256" key="4">
    <source>
        <dbReference type="SAM" id="MobiDB-lite"/>
    </source>
</evidence>
<feature type="compositionally biased region" description="Basic and acidic residues" evidence="4">
    <location>
        <begin position="572"/>
        <end position="603"/>
    </location>
</feature>
<dbReference type="GO" id="GO:0005524">
    <property type="term" value="F:ATP binding"/>
    <property type="evidence" value="ECO:0007669"/>
    <property type="project" value="InterPro"/>
</dbReference>
<dbReference type="PRINTS" id="PR00094">
    <property type="entry name" value="ADENYLTKNASE"/>
</dbReference>
<dbReference type="OMA" id="GHVEDDF"/>
<keyword evidence="1" id="KW-0808">Transferase</keyword>
<dbReference type="EMBL" id="CM012458">
    <property type="protein sequence ID" value="RVE57492.1"/>
    <property type="molecule type" value="Genomic_DNA"/>
</dbReference>
<dbReference type="SUPFAM" id="SSF52540">
    <property type="entry name" value="P-loop containing nucleoside triphosphate hydrolases"/>
    <property type="match status" value="1"/>
</dbReference>
<dbReference type="OrthoDB" id="10262413at2759"/>
<dbReference type="InterPro" id="IPR036291">
    <property type="entry name" value="NAD(P)-bd_dom_sf"/>
</dbReference>
<accession>A0A3S2MEC2</accession>
<dbReference type="GO" id="GO:0019205">
    <property type="term" value="F:nucleobase-containing compound kinase activity"/>
    <property type="evidence" value="ECO:0007669"/>
    <property type="project" value="InterPro"/>
</dbReference>
<dbReference type="PANTHER" id="PTHR23359">
    <property type="entry name" value="NUCLEOTIDE KINASE"/>
    <property type="match status" value="1"/>
</dbReference>
<keyword evidence="3" id="KW-0418">Kinase</keyword>
<dbReference type="Gene3D" id="3.40.50.300">
    <property type="entry name" value="P-loop containing nucleotide triphosphate hydrolases"/>
    <property type="match status" value="1"/>
</dbReference>